<name>A0A0C1UR16_9BACT</name>
<dbReference type="FunFam" id="3.55.40.20:FF:000001">
    <property type="entry name" value="Superoxide dismutase"/>
    <property type="match status" value="1"/>
</dbReference>
<gene>
    <name evidence="9" type="ORF">A946_04870</name>
    <name evidence="10" type="ORF">kam1_595</name>
</gene>
<evidence type="ECO:0000313" key="9">
    <source>
        <dbReference type="EMBL" id="KIE58759.1"/>
    </source>
</evidence>
<evidence type="ECO:0000256" key="3">
    <source>
        <dbReference type="ARBA" id="ARBA00022723"/>
    </source>
</evidence>
<evidence type="ECO:0000256" key="1">
    <source>
        <dbReference type="ARBA" id="ARBA00008714"/>
    </source>
</evidence>
<keyword evidence="3 5" id="KW-0479">Metal-binding</keyword>
<reference evidence="10" key="2">
    <citation type="journal article" date="2019" name="BMC Genomics">
        <title>Complete genome sequence analysis of the thermoacidophilic verrucomicrobial methanotroph 'Candidatus Methylacidiphilum kamchatkense' strain Kam1 and comparison with its closest relatives.</title>
        <authorList>
            <person name="Kruse T."/>
            <person name="Ratnadevi C.M."/>
            <person name="Erikstad H.A."/>
            <person name="Birkeland N.K."/>
        </authorList>
    </citation>
    <scope>NUCLEOTIDE SEQUENCE</scope>
    <source>
        <strain evidence="10">Kam1</strain>
    </source>
</reference>
<evidence type="ECO:0000259" key="7">
    <source>
        <dbReference type="Pfam" id="PF00081"/>
    </source>
</evidence>
<proteinExistence type="inferred from homology"/>
<dbReference type="Gene3D" id="1.10.287.990">
    <property type="entry name" value="Fe,Mn superoxide dismutase (SOD) domain"/>
    <property type="match status" value="1"/>
</dbReference>
<dbReference type="STRING" id="1202785.A946_04870"/>
<dbReference type="AlphaFoldDB" id="A0A0C1UR16"/>
<dbReference type="InterPro" id="IPR036314">
    <property type="entry name" value="SOD_C_sf"/>
</dbReference>
<protein>
    <recommendedName>
        <fullName evidence="2 6">Superoxide dismutase</fullName>
        <ecNumber evidence="2 6">1.15.1.1</ecNumber>
    </recommendedName>
</protein>
<dbReference type="InterPro" id="IPR019831">
    <property type="entry name" value="Mn/Fe_SOD_N"/>
</dbReference>
<dbReference type="PANTHER" id="PTHR43595">
    <property type="entry name" value="37S RIBOSOMAL PROTEIN S26, MITOCHONDRIAL"/>
    <property type="match status" value="1"/>
</dbReference>
<feature type="binding site" evidence="5">
    <location>
        <position position="169"/>
    </location>
    <ligand>
        <name>Mn(2+)</name>
        <dbReference type="ChEBI" id="CHEBI:29035"/>
    </ligand>
</feature>
<dbReference type="InterPro" id="IPR019833">
    <property type="entry name" value="Mn/Fe_SOD_BS"/>
</dbReference>
<dbReference type="GO" id="GO:0004784">
    <property type="term" value="F:superoxide dismutase activity"/>
    <property type="evidence" value="ECO:0007669"/>
    <property type="project" value="UniProtKB-EC"/>
</dbReference>
<evidence type="ECO:0000256" key="2">
    <source>
        <dbReference type="ARBA" id="ARBA00012682"/>
    </source>
</evidence>
<dbReference type="PRINTS" id="PR01703">
    <property type="entry name" value="MNSODISMTASE"/>
</dbReference>
<evidence type="ECO:0000256" key="5">
    <source>
        <dbReference type="PIRSR" id="PIRSR000349-1"/>
    </source>
</evidence>
<accession>A0A0C1UR16</accession>
<dbReference type="FunFam" id="1.10.287.990:FF:000001">
    <property type="entry name" value="Superoxide dismutase"/>
    <property type="match status" value="1"/>
</dbReference>
<dbReference type="Gene3D" id="3.55.40.20">
    <property type="entry name" value="Iron/manganese superoxide dismutase, C-terminal domain"/>
    <property type="match status" value="1"/>
</dbReference>
<comment type="catalytic activity">
    <reaction evidence="6">
        <text>2 superoxide + 2 H(+) = H2O2 + O2</text>
        <dbReference type="Rhea" id="RHEA:20696"/>
        <dbReference type="ChEBI" id="CHEBI:15378"/>
        <dbReference type="ChEBI" id="CHEBI:15379"/>
        <dbReference type="ChEBI" id="CHEBI:16240"/>
        <dbReference type="ChEBI" id="CHEBI:18421"/>
        <dbReference type="EC" id="1.15.1.1"/>
    </reaction>
</comment>
<dbReference type="GO" id="GO:0005737">
    <property type="term" value="C:cytoplasm"/>
    <property type="evidence" value="ECO:0007669"/>
    <property type="project" value="TreeGrafter"/>
</dbReference>
<keyword evidence="11" id="KW-1185">Reference proteome</keyword>
<reference evidence="12" key="3">
    <citation type="submission" date="2019-03" db="EMBL/GenBank/DDBJ databases">
        <title>Complete genome of Methylacidiphilum kamchatkense Kam1.</title>
        <authorList>
            <person name="Kruse T."/>
            <person name="Murarilal Ratnadevi C."/>
            <person name="Erikstad H.-A."/>
            <person name="Birkeland N.-K."/>
        </authorList>
    </citation>
    <scope>NUCLEOTIDE SEQUENCE [LARGE SCALE GENOMIC DNA]</scope>
    <source>
        <strain evidence="12">kam1</strain>
    </source>
</reference>
<sequence length="211" mass="24125">MAYQIPPLPYALDALEPHINTMTMDCHYNGHHKAYVQNLNKALADYPDLQSKRPEELLMSLDSIPQNIRTAVRNNGGGHVNHSFFWRIMAPNAGGKPTGKLYEDILSQFGSFEAFQEKFEAAGLARFGSGWVWLVVNKEGKLEILSTPNQDNPLSDGNQPFFGCDVWEHAYYLKYQFRRGEWLKAFWNVVNWKAVEEFYSQALAKSLSFCP</sequence>
<comment type="function">
    <text evidence="6">Destroys radicals which are normally produced within the cells and which are toxic to biological systems.</text>
</comment>
<dbReference type="GO" id="GO:0030145">
    <property type="term" value="F:manganese ion binding"/>
    <property type="evidence" value="ECO:0007669"/>
    <property type="project" value="UniProtKB-ARBA"/>
</dbReference>
<evidence type="ECO:0000313" key="12">
    <source>
        <dbReference type="Proteomes" id="UP000315925"/>
    </source>
</evidence>
<reference evidence="9 11" key="1">
    <citation type="submission" date="2014-08" db="EMBL/GenBank/DDBJ databases">
        <title>Methylacidiphilum kamchatkense strain Kam1 draft genome sequence.</title>
        <authorList>
            <person name="Birkeland N.-K."/>
            <person name="Erikstad H.A."/>
        </authorList>
    </citation>
    <scope>NUCLEOTIDE SEQUENCE [LARGE SCALE GENOMIC DNA]</scope>
    <source>
        <strain evidence="9 11">Kam1</strain>
    </source>
</reference>
<dbReference type="SUPFAM" id="SSF46609">
    <property type="entry name" value="Fe,Mn superoxide dismutase (SOD), N-terminal domain"/>
    <property type="match status" value="1"/>
</dbReference>
<dbReference type="InterPro" id="IPR019832">
    <property type="entry name" value="Mn/Fe_SOD_C"/>
</dbReference>
<evidence type="ECO:0000259" key="8">
    <source>
        <dbReference type="Pfam" id="PF02777"/>
    </source>
</evidence>
<dbReference type="SUPFAM" id="SSF54719">
    <property type="entry name" value="Fe,Mn superoxide dismutase (SOD), C-terminal domain"/>
    <property type="match status" value="1"/>
</dbReference>
<feature type="domain" description="Manganese/iron superoxide dismutase N-terminal" evidence="7">
    <location>
        <begin position="3"/>
        <end position="90"/>
    </location>
</feature>
<dbReference type="EC" id="1.15.1.1" evidence="2 6"/>
<dbReference type="RefSeq" id="WP_039721215.1">
    <property type="nucleotide sequence ID" value="NZ_CP037899.1"/>
</dbReference>
<dbReference type="InterPro" id="IPR036324">
    <property type="entry name" value="Mn/Fe_SOD_N_sf"/>
</dbReference>
<organism evidence="10 12">
    <name type="scientific">Methylacidiphilum kamchatkense Kam1</name>
    <dbReference type="NCBI Taxonomy" id="1202785"/>
    <lineage>
        <taxon>Bacteria</taxon>
        <taxon>Pseudomonadati</taxon>
        <taxon>Verrucomicrobiota</taxon>
        <taxon>Methylacidiphilae</taxon>
        <taxon>Methylacidiphilales</taxon>
        <taxon>Methylacidiphilaceae</taxon>
        <taxon>Methylacidiphilum (ex Ratnadevi et al. 2023)</taxon>
    </lineage>
</organism>
<dbReference type="EMBL" id="JQNX01000003">
    <property type="protein sequence ID" value="KIE58759.1"/>
    <property type="molecule type" value="Genomic_DNA"/>
</dbReference>
<dbReference type="InterPro" id="IPR001189">
    <property type="entry name" value="Mn/Fe_SOD"/>
</dbReference>
<dbReference type="OrthoDB" id="9803125at2"/>
<keyword evidence="4 6" id="KW-0560">Oxidoreductase</keyword>
<dbReference type="Proteomes" id="UP000031594">
    <property type="component" value="Unassembled WGS sequence"/>
</dbReference>
<feature type="domain" description="Manganese/iron superoxide dismutase C-terminal" evidence="8">
    <location>
        <begin position="97"/>
        <end position="197"/>
    </location>
</feature>
<evidence type="ECO:0000256" key="4">
    <source>
        <dbReference type="ARBA" id="ARBA00023002"/>
    </source>
</evidence>
<dbReference type="Pfam" id="PF00081">
    <property type="entry name" value="Sod_Fe_N"/>
    <property type="match status" value="1"/>
</dbReference>
<evidence type="ECO:0000313" key="11">
    <source>
        <dbReference type="Proteomes" id="UP000031594"/>
    </source>
</evidence>
<evidence type="ECO:0000256" key="6">
    <source>
        <dbReference type="RuleBase" id="RU000414"/>
    </source>
</evidence>
<feature type="binding site" evidence="5">
    <location>
        <position position="27"/>
    </location>
    <ligand>
        <name>Mn(2+)</name>
        <dbReference type="ChEBI" id="CHEBI:29035"/>
    </ligand>
</feature>
<dbReference type="PANTHER" id="PTHR43595:SF2">
    <property type="entry name" value="SMALL RIBOSOMAL SUBUNIT PROTEIN MS42"/>
    <property type="match status" value="1"/>
</dbReference>
<feature type="binding site" evidence="5">
    <location>
        <position position="165"/>
    </location>
    <ligand>
        <name>Mn(2+)</name>
        <dbReference type="ChEBI" id="CHEBI:29035"/>
    </ligand>
</feature>
<dbReference type="PIRSF" id="PIRSF000349">
    <property type="entry name" value="SODismutase"/>
    <property type="match status" value="1"/>
</dbReference>
<dbReference type="Pfam" id="PF02777">
    <property type="entry name" value="Sod_Fe_C"/>
    <property type="match status" value="1"/>
</dbReference>
<feature type="binding site" evidence="5">
    <location>
        <position position="82"/>
    </location>
    <ligand>
        <name>Mn(2+)</name>
        <dbReference type="ChEBI" id="CHEBI:29035"/>
    </ligand>
</feature>
<comment type="similarity">
    <text evidence="1 6">Belongs to the iron/manganese superoxide dismutase family.</text>
</comment>
<dbReference type="PROSITE" id="PS00088">
    <property type="entry name" value="SOD_MN"/>
    <property type="match status" value="1"/>
</dbReference>
<dbReference type="KEGG" id="mkc:kam1_595"/>
<evidence type="ECO:0000313" key="10">
    <source>
        <dbReference type="EMBL" id="QDQ41843.1"/>
    </source>
</evidence>
<dbReference type="EMBL" id="CP037899">
    <property type="protein sequence ID" value="QDQ41843.1"/>
    <property type="molecule type" value="Genomic_DNA"/>
</dbReference>
<dbReference type="Proteomes" id="UP000315925">
    <property type="component" value="Chromosome"/>
</dbReference>